<protein>
    <recommendedName>
        <fullName evidence="2">AB hydrolase-1 domain-containing protein</fullName>
    </recommendedName>
</protein>
<evidence type="ECO:0000313" key="3">
    <source>
        <dbReference type="EMBL" id="GHE84071.1"/>
    </source>
</evidence>
<dbReference type="Proteomes" id="UP000605897">
    <property type="component" value="Unassembled WGS sequence"/>
</dbReference>
<dbReference type="PANTHER" id="PTHR43798">
    <property type="entry name" value="MONOACYLGLYCEROL LIPASE"/>
    <property type="match status" value="1"/>
</dbReference>
<accession>A0ABQ3IJH7</accession>
<dbReference type="PRINTS" id="PR00111">
    <property type="entry name" value="ABHYDROLASE"/>
</dbReference>
<gene>
    <name evidence="3" type="ORF">GCM10017786_14300</name>
</gene>
<dbReference type="InterPro" id="IPR029058">
    <property type="entry name" value="AB_hydrolase_fold"/>
</dbReference>
<dbReference type="Pfam" id="PF00561">
    <property type="entry name" value="Abhydrolase_1"/>
    <property type="match status" value="1"/>
</dbReference>
<dbReference type="PANTHER" id="PTHR43798:SF31">
    <property type="entry name" value="AB HYDROLASE SUPERFAMILY PROTEIN YCLE"/>
    <property type="match status" value="1"/>
</dbReference>
<proteinExistence type="predicted"/>
<dbReference type="SUPFAM" id="SSF53474">
    <property type="entry name" value="alpha/beta-Hydrolases"/>
    <property type="match status" value="1"/>
</dbReference>
<organism evidence="3 4">
    <name type="scientific">Amycolatopsis deserti</name>
    <dbReference type="NCBI Taxonomy" id="185696"/>
    <lineage>
        <taxon>Bacteria</taxon>
        <taxon>Bacillati</taxon>
        <taxon>Actinomycetota</taxon>
        <taxon>Actinomycetes</taxon>
        <taxon>Pseudonocardiales</taxon>
        <taxon>Pseudonocardiaceae</taxon>
        <taxon>Amycolatopsis</taxon>
    </lineage>
</organism>
<keyword evidence="1" id="KW-0378">Hydrolase</keyword>
<dbReference type="InterPro" id="IPR050266">
    <property type="entry name" value="AB_hydrolase_sf"/>
</dbReference>
<reference evidence="4" key="1">
    <citation type="journal article" date="2019" name="Int. J. Syst. Evol. Microbiol.">
        <title>The Global Catalogue of Microorganisms (GCM) 10K type strain sequencing project: providing services to taxonomists for standard genome sequencing and annotation.</title>
        <authorList>
            <consortium name="The Broad Institute Genomics Platform"/>
            <consortium name="The Broad Institute Genome Sequencing Center for Infectious Disease"/>
            <person name="Wu L."/>
            <person name="Ma J."/>
        </authorList>
    </citation>
    <scope>NUCLEOTIDE SEQUENCE [LARGE SCALE GENOMIC DNA]</scope>
    <source>
        <strain evidence="4">CGMCC 4.7677</strain>
    </source>
</reference>
<sequence length="269" mass="28094">MNTVRYGYAAVPGGQVHYAEQGDGPAVLLLHQTPRSLDEFRELQPLLAAGHRTIAIDMPGFGNSTPLPAPQRIEDYARGTLAALDALGVARAAVLGHHTGGAVAVEIAAAAPGRVSALVLSSTPWADAAYRASHAAGAGVDDAARDPGGRHLLTWWDQRRPHYPPGATALLDRFVRDALAPGVDPREGHLACARYQMEQRIGQVTAPVLLLAGGGDPFALPALDPLARHLTGAAAVHRAVIEGGTVALMEDKAEDVAAAVLPFLRGVVR</sequence>
<keyword evidence="4" id="KW-1185">Reference proteome</keyword>
<feature type="domain" description="AB hydrolase-1" evidence="2">
    <location>
        <begin position="25"/>
        <end position="221"/>
    </location>
</feature>
<dbReference type="RefSeq" id="WP_191243605.1">
    <property type="nucleotide sequence ID" value="NZ_BNAU01000001.1"/>
</dbReference>
<name>A0ABQ3IJH7_9PSEU</name>
<evidence type="ECO:0000259" key="2">
    <source>
        <dbReference type="Pfam" id="PF00561"/>
    </source>
</evidence>
<dbReference type="Gene3D" id="3.40.50.1820">
    <property type="entry name" value="alpha/beta hydrolase"/>
    <property type="match status" value="1"/>
</dbReference>
<comment type="caution">
    <text evidence="3">The sequence shown here is derived from an EMBL/GenBank/DDBJ whole genome shotgun (WGS) entry which is preliminary data.</text>
</comment>
<evidence type="ECO:0000313" key="4">
    <source>
        <dbReference type="Proteomes" id="UP000605897"/>
    </source>
</evidence>
<dbReference type="EMBL" id="BNAU01000001">
    <property type="protein sequence ID" value="GHE84071.1"/>
    <property type="molecule type" value="Genomic_DNA"/>
</dbReference>
<evidence type="ECO:0000256" key="1">
    <source>
        <dbReference type="ARBA" id="ARBA00022801"/>
    </source>
</evidence>
<dbReference type="InterPro" id="IPR000073">
    <property type="entry name" value="AB_hydrolase_1"/>
</dbReference>